<evidence type="ECO:0000256" key="1">
    <source>
        <dbReference type="SAM" id="Coils"/>
    </source>
</evidence>
<sequence>MSSTQGGLTIYPTKVEFGNVKYQKHYACRLWVTMRKGALFSKKFTVTVPSGSLLKLRVESSGNIFKVSVCLHVLFRGQYYDEITMKSDCQTFKIPVSAYEDMEVSPHSSMNEFLSVLSSMNAEIKALKSEIHDLHEEKKLCDSMKQRYIENSEKIRRYESMLKDSSSSSKPQDILSKSSPIHLPSRDPEKSILEDTKMSAESYLGEISKKRKGSTVGSLGTMIFDTEKHIWKKKIE</sequence>
<gene>
    <name evidence="3" type="ORF">ADUPG1_006939</name>
</gene>
<dbReference type="EMBL" id="BQXS01010082">
    <property type="protein sequence ID" value="GKT32891.1"/>
    <property type="molecule type" value="Genomic_DNA"/>
</dbReference>
<feature type="compositionally biased region" description="Low complexity" evidence="2">
    <location>
        <begin position="163"/>
        <end position="179"/>
    </location>
</feature>
<comment type="caution">
    <text evidence="3">The sequence shown here is derived from an EMBL/GenBank/DDBJ whole genome shotgun (WGS) entry which is preliminary data.</text>
</comment>
<organism evidence="3 4">
    <name type="scientific">Aduncisulcus paluster</name>
    <dbReference type="NCBI Taxonomy" id="2918883"/>
    <lineage>
        <taxon>Eukaryota</taxon>
        <taxon>Metamonada</taxon>
        <taxon>Carpediemonas-like organisms</taxon>
        <taxon>Aduncisulcus</taxon>
    </lineage>
</organism>
<keyword evidence="4" id="KW-1185">Reference proteome</keyword>
<reference evidence="3" key="1">
    <citation type="submission" date="2022-03" db="EMBL/GenBank/DDBJ databases">
        <title>Draft genome sequence of Aduncisulcus paluster, a free-living microaerophilic Fornicata.</title>
        <authorList>
            <person name="Yuyama I."/>
            <person name="Kume K."/>
            <person name="Tamura T."/>
            <person name="Inagaki Y."/>
            <person name="Hashimoto T."/>
        </authorList>
    </citation>
    <scope>NUCLEOTIDE SEQUENCE</scope>
    <source>
        <strain evidence="3">NY0171</strain>
    </source>
</reference>
<feature type="region of interest" description="Disordered" evidence="2">
    <location>
        <begin position="160"/>
        <end position="195"/>
    </location>
</feature>
<protein>
    <submittedName>
        <fullName evidence="3">Uncharacterized protein</fullName>
    </submittedName>
</protein>
<proteinExistence type="predicted"/>
<keyword evidence="1" id="KW-0175">Coiled coil</keyword>
<dbReference type="Proteomes" id="UP001057375">
    <property type="component" value="Unassembled WGS sequence"/>
</dbReference>
<accession>A0ABQ5KK50</accession>
<name>A0ABQ5KK50_9EUKA</name>
<feature type="compositionally biased region" description="Basic and acidic residues" evidence="2">
    <location>
        <begin position="184"/>
        <end position="195"/>
    </location>
</feature>
<evidence type="ECO:0000256" key="2">
    <source>
        <dbReference type="SAM" id="MobiDB-lite"/>
    </source>
</evidence>
<evidence type="ECO:0000313" key="3">
    <source>
        <dbReference type="EMBL" id="GKT32891.1"/>
    </source>
</evidence>
<evidence type="ECO:0000313" key="4">
    <source>
        <dbReference type="Proteomes" id="UP001057375"/>
    </source>
</evidence>
<feature type="coiled-coil region" evidence="1">
    <location>
        <begin position="110"/>
        <end position="137"/>
    </location>
</feature>